<dbReference type="RefSeq" id="WP_245743079.1">
    <property type="nucleotide sequence ID" value="NZ_FNLL01000005.1"/>
</dbReference>
<evidence type="ECO:0000256" key="1">
    <source>
        <dbReference type="ARBA" id="ARBA00022729"/>
    </source>
</evidence>
<dbReference type="PROSITE" id="PS51352">
    <property type="entry name" value="THIOREDOXIN_2"/>
    <property type="match status" value="1"/>
</dbReference>
<dbReference type="InterPro" id="IPR013766">
    <property type="entry name" value="Thioredoxin_domain"/>
</dbReference>
<keyword evidence="3" id="KW-0812">Transmembrane</keyword>
<evidence type="ECO:0000256" key="3">
    <source>
        <dbReference type="SAM" id="Phobius"/>
    </source>
</evidence>
<reference evidence="6" key="1">
    <citation type="submission" date="2016-10" db="EMBL/GenBank/DDBJ databases">
        <authorList>
            <person name="Varghese N."/>
            <person name="Submissions S."/>
        </authorList>
    </citation>
    <scope>NUCLEOTIDE SEQUENCE [LARGE SCALE GENOMIC DNA]</scope>
    <source>
        <strain evidence="6">DSM 3384</strain>
    </source>
</reference>
<keyword evidence="6" id="KW-1185">Reference proteome</keyword>
<feature type="domain" description="Thioredoxin" evidence="4">
    <location>
        <begin position="33"/>
        <end position="162"/>
    </location>
</feature>
<dbReference type="InterPro" id="IPR012336">
    <property type="entry name" value="Thioredoxin-like_fold"/>
</dbReference>
<dbReference type="InterPro" id="IPR036249">
    <property type="entry name" value="Thioredoxin-like_sf"/>
</dbReference>
<proteinExistence type="predicted"/>
<feature type="transmembrane region" description="Helical" evidence="3">
    <location>
        <begin position="6"/>
        <end position="23"/>
    </location>
</feature>
<dbReference type="PROSITE" id="PS00194">
    <property type="entry name" value="THIOREDOXIN_1"/>
    <property type="match status" value="1"/>
</dbReference>
<keyword evidence="2" id="KW-0676">Redox-active center</keyword>
<accession>A0A1H2GHJ4</accession>
<dbReference type="InterPro" id="IPR017937">
    <property type="entry name" value="Thioredoxin_CS"/>
</dbReference>
<protein>
    <submittedName>
        <fullName evidence="5">Thioredoxin-related protein</fullName>
    </submittedName>
</protein>
<dbReference type="EMBL" id="FNLL01000005">
    <property type="protein sequence ID" value="SDU18952.1"/>
    <property type="molecule type" value="Genomic_DNA"/>
</dbReference>
<dbReference type="AlphaFoldDB" id="A0A1H2GHJ4"/>
<dbReference type="Pfam" id="PF13098">
    <property type="entry name" value="Thioredoxin_2"/>
    <property type="match status" value="1"/>
</dbReference>
<gene>
    <name evidence="5" type="ORF">SAMN04487931_105203</name>
</gene>
<dbReference type="PANTHER" id="PTHR15337:SF11">
    <property type="entry name" value="THIOREDOXIN DOMAIN-CONTAINING PROTEIN"/>
    <property type="match status" value="1"/>
</dbReference>
<organism evidence="5 6">
    <name type="scientific">Desulfobacula phenolica</name>
    <dbReference type="NCBI Taxonomy" id="90732"/>
    <lineage>
        <taxon>Bacteria</taxon>
        <taxon>Pseudomonadati</taxon>
        <taxon>Thermodesulfobacteriota</taxon>
        <taxon>Desulfobacteria</taxon>
        <taxon>Desulfobacterales</taxon>
        <taxon>Desulfobacteraceae</taxon>
        <taxon>Desulfobacula</taxon>
    </lineage>
</organism>
<dbReference type="InterPro" id="IPR051099">
    <property type="entry name" value="AGR/TXD"/>
</dbReference>
<sequence>MKKENILVVAIVCIAVAGVFMYNNSKSGSMTGFFPSKVSGKAELSGQNGDGSTIAWQDYNQGMAMAKTQGKHVFLYFHADWCTYCRKLKKTTFKDEAVLSYLRDNFISIAVDTDKNQKLSTQWKVKGLPTLWFLEPDNSKISSIPGYVDKKQFLNILKYIHTKSYSKMTFNEFVKTL</sequence>
<name>A0A1H2GHJ4_9BACT</name>
<keyword evidence="1" id="KW-0732">Signal</keyword>
<evidence type="ECO:0000313" key="5">
    <source>
        <dbReference type="EMBL" id="SDU18952.1"/>
    </source>
</evidence>
<dbReference type="Proteomes" id="UP000199608">
    <property type="component" value="Unassembled WGS sequence"/>
</dbReference>
<evidence type="ECO:0000259" key="4">
    <source>
        <dbReference type="PROSITE" id="PS51352"/>
    </source>
</evidence>
<dbReference type="PANTHER" id="PTHR15337">
    <property type="entry name" value="ANTERIOR GRADIENT PROTEIN-RELATED"/>
    <property type="match status" value="1"/>
</dbReference>
<keyword evidence="3" id="KW-1133">Transmembrane helix</keyword>
<evidence type="ECO:0000256" key="2">
    <source>
        <dbReference type="ARBA" id="ARBA00023284"/>
    </source>
</evidence>
<evidence type="ECO:0000313" key="6">
    <source>
        <dbReference type="Proteomes" id="UP000199608"/>
    </source>
</evidence>
<dbReference type="Gene3D" id="3.40.30.10">
    <property type="entry name" value="Glutaredoxin"/>
    <property type="match status" value="1"/>
</dbReference>
<keyword evidence="3" id="KW-0472">Membrane</keyword>
<dbReference type="SUPFAM" id="SSF52833">
    <property type="entry name" value="Thioredoxin-like"/>
    <property type="match status" value="1"/>
</dbReference>